<accession>A0AAV4RBP8</accession>
<name>A0AAV4RBP8_CAEEX</name>
<keyword evidence="2" id="KW-1185">Reference proteome</keyword>
<gene>
    <name evidence="1" type="ORF">CEXT_644971</name>
</gene>
<dbReference type="AlphaFoldDB" id="A0AAV4RBP8"/>
<evidence type="ECO:0000313" key="1">
    <source>
        <dbReference type="EMBL" id="GIY19125.1"/>
    </source>
</evidence>
<sequence length="84" mass="10012">MFFWKKRKEERNKNRVNHPEQLGGKCVVQFSLCDPIFAKHAGREYHENMDFGIFNRWKKISRKEDGEGSSASIFPACRFYEPQQ</sequence>
<comment type="caution">
    <text evidence="1">The sequence shown here is derived from an EMBL/GenBank/DDBJ whole genome shotgun (WGS) entry which is preliminary data.</text>
</comment>
<reference evidence="1 2" key="1">
    <citation type="submission" date="2021-06" db="EMBL/GenBank/DDBJ databases">
        <title>Caerostris extrusa draft genome.</title>
        <authorList>
            <person name="Kono N."/>
            <person name="Arakawa K."/>
        </authorList>
    </citation>
    <scope>NUCLEOTIDE SEQUENCE [LARGE SCALE GENOMIC DNA]</scope>
</reference>
<dbReference type="EMBL" id="BPLR01007720">
    <property type="protein sequence ID" value="GIY19125.1"/>
    <property type="molecule type" value="Genomic_DNA"/>
</dbReference>
<protein>
    <submittedName>
        <fullName evidence="1">Uncharacterized protein</fullName>
    </submittedName>
</protein>
<evidence type="ECO:0000313" key="2">
    <source>
        <dbReference type="Proteomes" id="UP001054945"/>
    </source>
</evidence>
<organism evidence="1 2">
    <name type="scientific">Caerostris extrusa</name>
    <name type="common">Bark spider</name>
    <name type="synonym">Caerostris bankana</name>
    <dbReference type="NCBI Taxonomy" id="172846"/>
    <lineage>
        <taxon>Eukaryota</taxon>
        <taxon>Metazoa</taxon>
        <taxon>Ecdysozoa</taxon>
        <taxon>Arthropoda</taxon>
        <taxon>Chelicerata</taxon>
        <taxon>Arachnida</taxon>
        <taxon>Araneae</taxon>
        <taxon>Araneomorphae</taxon>
        <taxon>Entelegynae</taxon>
        <taxon>Araneoidea</taxon>
        <taxon>Araneidae</taxon>
        <taxon>Caerostris</taxon>
    </lineage>
</organism>
<dbReference type="Proteomes" id="UP001054945">
    <property type="component" value="Unassembled WGS sequence"/>
</dbReference>
<proteinExistence type="predicted"/>